<dbReference type="Proteomes" id="UP001202289">
    <property type="component" value="Unassembled WGS sequence"/>
</dbReference>
<comment type="caution">
    <text evidence="1">The sequence shown here is derived from an EMBL/GenBank/DDBJ whole genome shotgun (WGS) entry which is preliminary data.</text>
</comment>
<evidence type="ECO:0000313" key="2">
    <source>
        <dbReference type="Proteomes" id="UP001202289"/>
    </source>
</evidence>
<proteinExistence type="predicted"/>
<reference evidence="1" key="1">
    <citation type="submission" date="2022-05" db="EMBL/GenBank/DDBJ databases">
        <title>Comparative Genomics of Spacecraft Associated Microbes.</title>
        <authorList>
            <person name="Tran M.T."/>
            <person name="Wright A."/>
            <person name="Seuylemezian A."/>
            <person name="Eisen J."/>
            <person name="Coil D."/>
        </authorList>
    </citation>
    <scope>NUCLEOTIDE SEQUENCE</scope>
    <source>
        <strain evidence="1">FAIRING 10M-2.2</strain>
    </source>
</reference>
<gene>
    <name evidence="1" type="ORF">M3215_00285</name>
</gene>
<accession>A0ACC6A109</accession>
<keyword evidence="2" id="KW-1185">Reference proteome</keyword>
<dbReference type="EMBL" id="JAMBOP010000001">
    <property type="protein sequence ID" value="MCM3734314.1"/>
    <property type="molecule type" value="Genomic_DNA"/>
</dbReference>
<sequence length="339" mass="39217">MSRKDFDLNMDDKQMKALMKKAKRKHLLRNWIISICATIIVLVGTFSIIVYFTQENFKKMDREVYALHGMQGPNMRFYGHTKLSMGVTGGTMMYSSYKNIAGQPVKWIDEIYEYSIWGVSRVNHNGNTHLEEEVSNKKDDFETMPDYNIQTMQREMRFYLPFMKYVNYVNDLENIGEMKNKVAEVALSFDKAYTAEQVVQMLPKDIRPAWFWVDTYDEKKGDSYVGLVDPESGGVLNAEMSFDVFGFEGSHAKKMEDLQNDIKRNSEGFLSSMRLLTDDKSVIGFRDHYRKYYQEVKNIPPKDLPIYGIVVTGTTESLKQLQGAPYVKAAVRGVMVDKQ</sequence>
<evidence type="ECO:0000313" key="1">
    <source>
        <dbReference type="EMBL" id="MCM3734314.1"/>
    </source>
</evidence>
<protein>
    <submittedName>
        <fullName evidence="1">Anti-sigma factor</fullName>
    </submittedName>
</protein>
<name>A0ACC6A109_9BACI</name>
<organism evidence="1 2">
    <name type="scientific">Bacillus cytotoxicus</name>
    <dbReference type="NCBI Taxonomy" id="580165"/>
    <lineage>
        <taxon>Bacteria</taxon>
        <taxon>Bacillati</taxon>
        <taxon>Bacillota</taxon>
        <taxon>Bacilli</taxon>
        <taxon>Bacillales</taxon>
        <taxon>Bacillaceae</taxon>
        <taxon>Bacillus</taxon>
        <taxon>Bacillus cereus group</taxon>
    </lineage>
</organism>